<dbReference type="RefSeq" id="WP_150337585.1">
    <property type="nucleotide sequence ID" value="NZ_JAERIX010000008.1"/>
</dbReference>
<evidence type="ECO:0008006" key="4">
    <source>
        <dbReference type="Google" id="ProtNLM"/>
    </source>
</evidence>
<evidence type="ECO:0000313" key="2">
    <source>
        <dbReference type="EMBL" id="KAA8708569.1"/>
    </source>
</evidence>
<gene>
    <name evidence="2" type="ORF">F4V45_06525</name>
</gene>
<feature type="transmembrane region" description="Helical" evidence="1">
    <location>
        <begin position="12"/>
        <end position="30"/>
    </location>
</feature>
<keyword evidence="1" id="KW-1133">Transmembrane helix</keyword>
<dbReference type="Proteomes" id="UP000323707">
    <property type="component" value="Unassembled WGS sequence"/>
</dbReference>
<dbReference type="EMBL" id="VXKE01000019">
    <property type="protein sequence ID" value="KAA8708569.1"/>
    <property type="molecule type" value="Genomic_DNA"/>
</dbReference>
<dbReference type="AlphaFoldDB" id="A0A5M9QKK7"/>
<comment type="caution">
    <text evidence="2">The sequence shown here is derived from an EMBL/GenBank/DDBJ whole genome shotgun (WGS) entry which is preliminary data.</text>
</comment>
<evidence type="ECO:0000256" key="1">
    <source>
        <dbReference type="SAM" id="Phobius"/>
    </source>
</evidence>
<name>A0A5M9QKK7_9HELI</name>
<proteinExistence type="predicted"/>
<evidence type="ECO:0000313" key="3">
    <source>
        <dbReference type="Proteomes" id="UP000323707"/>
    </source>
</evidence>
<reference evidence="2 3" key="1">
    <citation type="submission" date="2019-09" db="EMBL/GenBank/DDBJ databases">
        <title>Draft genome sequence of various Type strains from the CCUG.</title>
        <authorList>
            <person name="Pineiro-Iglesias B."/>
            <person name="Tunovic T."/>
            <person name="Unosson C."/>
            <person name="Inganas E."/>
            <person name="Ohlen M."/>
            <person name="Cardew S."/>
            <person name="Jensie-Markopoulos S."/>
            <person name="Salva-Serra F."/>
            <person name="Jaen-Luchoro D."/>
            <person name="Karlsson R."/>
            <person name="Svensson-Stadler L."/>
            <person name="Chun J."/>
            <person name="Moore E."/>
        </authorList>
    </citation>
    <scope>NUCLEOTIDE SEQUENCE [LARGE SCALE GENOMIC DNA]</scope>
    <source>
        <strain evidence="2 3">CCUG 32756T</strain>
    </source>
</reference>
<accession>A0A5M9QKK7</accession>
<keyword evidence="1" id="KW-0812">Transmembrane</keyword>
<protein>
    <recommendedName>
        <fullName evidence="4">Periplasmic protein</fullName>
    </recommendedName>
</protein>
<sequence length="187" mass="21154">MPRKDKHLTKKGIITILVVCLCALAIYLIWGRGSLYLLQPKADSKPKHKEQSVQEDESRQAPEDLMRLCMLNAGKCQVIFTKTNHSTQEQEQIRVFVQAIPSNIVSMESVVFRVEGADFTSLSGSIVGLNMDMGETIVRFHKVDDELYEGRAIMASCTEETMQYRMRLSSEDTDSATSVDFDAKRKE</sequence>
<organism evidence="2 3">
    <name type="scientific">Helicobacter canis</name>
    <dbReference type="NCBI Taxonomy" id="29419"/>
    <lineage>
        <taxon>Bacteria</taxon>
        <taxon>Pseudomonadati</taxon>
        <taxon>Campylobacterota</taxon>
        <taxon>Epsilonproteobacteria</taxon>
        <taxon>Campylobacterales</taxon>
        <taxon>Helicobacteraceae</taxon>
        <taxon>Helicobacter</taxon>
    </lineage>
</organism>
<keyword evidence="1" id="KW-0472">Membrane</keyword>